<dbReference type="InterPro" id="IPR028098">
    <property type="entry name" value="Glyco_trans_4-like_N"/>
</dbReference>
<dbReference type="SUPFAM" id="SSF53756">
    <property type="entry name" value="UDP-Glycosyltransferase/glycogen phosphorylase"/>
    <property type="match status" value="1"/>
</dbReference>
<evidence type="ECO:0000256" key="1">
    <source>
        <dbReference type="ARBA" id="ARBA00021292"/>
    </source>
</evidence>
<comment type="caution">
    <text evidence="5">The sequence shown here is derived from an EMBL/GenBank/DDBJ whole genome shotgun (WGS) entry which is preliminary data.</text>
</comment>
<name>A0ABT6CUT7_9MICC</name>
<gene>
    <name evidence="5" type="ORF">P4U43_08605</name>
</gene>
<evidence type="ECO:0000313" key="6">
    <source>
        <dbReference type="Proteomes" id="UP001220456"/>
    </source>
</evidence>
<feature type="domain" description="Glycosyltransferase subfamily 4-like N-terminal" evidence="4">
    <location>
        <begin position="19"/>
        <end position="181"/>
    </location>
</feature>
<dbReference type="PANTHER" id="PTHR45947:SF3">
    <property type="entry name" value="SULFOQUINOVOSYL TRANSFERASE SQD2"/>
    <property type="match status" value="1"/>
</dbReference>
<keyword evidence="3" id="KW-0808">Transferase</keyword>
<protein>
    <recommendedName>
        <fullName evidence="1">D-inositol 3-phosphate glycosyltransferase</fullName>
    </recommendedName>
</protein>
<dbReference type="EMBL" id="JAROKN010000017">
    <property type="protein sequence ID" value="MDF9277849.1"/>
    <property type="molecule type" value="Genomic_DNA"/>
</dbReference>
<evidence type="ECO:0000259" key="4">
    <source>
        <dbReference type="Pfam" id="PF13579"/>
    </source>
</evidence>
<keyword evidence="6" id="KW-1185">Reference proteome</keyword>
<dbReference type="CDD" id="cd03794">
    <property type="entry name" value="GT4_WbuB-like"/>
    <property type="match status" value="1"/>
</dbReference>
<proteinExistence type="predicted"/>
<evidence type="ECO:0000256" key="2">
    <source>
        <dbReference type="ARBA" id="ARBA00022676"/>
    </source>
</evidence>
<dbReference type="PANTHER" id="PTHR45947">
    <property type="entry name" value="SULFOQUINOVOSYL TRANSFERASE SQD2"/>
    <property type="match status" value="1"/>
</dbReference>
<dbReference type="InterPro" id="IPR050194">
    <property type="entry name" value="Glycosyltransferase_grp1"/>
</dbReference>
<dbReference type="Proteomes" id="UP001220456">
    <property type="component" value="Unassembled WGS sequence"/>
</dbReference>
<dbReference type="Pfam" id="PF13692">
    <property type="entry name" value="Glyco_trans_1_4"/>
    <property type="match status" value="1"/>
</dbReference>
<dbReference type="Gene3D" id="3.40.50.2000">
    <property type="entry name" value="Glycogen Phosphorylase B"/>
    <property type="match status" value="2"/>
</dbReference>
<keyword evidence="2" id="KW-0328">Glycosyltransferase</keyword>
<accession>A0ABT6CUT7</accession>
<dbReference type="RefSeq" id="WP_277358364.1">
    <property type="nucleotide sequence ID" value="NZ_JAROKN010000017.1"/>
</dbReference>
<organism evidence="5 6">
    <name type="scientific">Arthrobacter vasquezii</name>
    <dbReference type="NCBI Taxonomy" id="2977629"/>
    <lineage>
        <taxon>Bacteria</taxon>
        <taxon>Bacillati</taxon>
        <taxon>Actinomycetota</taxon>
        <taxon>Actinomycetes</taxon>
        <taxon>Micrococcales</taxon>
        <taxon>Micrococcaceae</taxon>
        <taxon>Arthrobacter</taxon>
    </lineage>
</organism>
<reference evidence="5 6" key="1">
    <citation type="journal article" date="2023" name="Int. J. Syst. Evol. Microbiol.">
        <title>Arthrobacter vasquezii sp. nov., isolated from a soil sample from Union Glacier, Antarctica.</title>
        <authorList>
            <person name="Valenzuela-Ibaceta F."/>
            <person name="Carrasco V."/>
            <person name="Lagos-Moraga S."/>
            <person name="Dietz-Vargas C."/>
            <person name="Navarro C.A."/>
            <person name="Perez-Donoso J.M."/>
        </authorList>
    </citation>
    <scope>NUCLEOTIDE SEQUENCE [LARGE SCALE GENOMIC DNA]</scope>
    <source>
        <strain evidence="5 6">EH-1B-1</strain>
    </source>
</reference>
<sequence length="378" mass="40737">MRTLRIAVASRIFEPESGAAAYRLSAMVKELRARGHDVRVMTSRAPGATRSTPEVRRWPVLRDKSGAVRGYVQYASFDIPLFFRLLFGRRNHLIIVEPPPTTGVVVRLISGLRQTPYAYFAADVSSVAAEGIGVPRPVVTVLRILEGWVLSGAHTIFTVSEGVSKAVIQLGADPKNTVCVGTGIDTQQFIAEGPSAHGGDYFVYAGTMSEIQGAGVFIDAFLQIAGDFPDVRLFMYGQGVEFEDLKRRAQPLGDQVQFLGTVNSGTLSAVLRGATAGLASVRPSRGYDFAYATKAFASLSCGSPVIYAGVGPMKDLVEEESLGYAVPWRADAVADAMRAALSQSTTSHDRSRLADWVRENFSLEAVSGRVGDALEQRL</sequence>
<evidence type="ECO:0000256" key="3">
    <source>
        <dbReference type="ARBA" id="ARBA00022679"/>
    </source>
</evidence>
<dbReference type="Pfam" id="PF13579">
    <property type="entry name" value="Glyco_trans_4_4"/>
    <property type="match status" value="1"/>
</dbReference>
<evidence type="ECO:0000313" key="5">
    <source>
        <dbReference type="EMBL" id="MDF9277849.1"/>
    </source>
</evidence>